<dbReference type="InterPro" id="IPR003593">
    <property type="entry name" value="AAA+_ATPase"/>
</dbReference>
<comment type="subcellular location">
    <subcellularLocation>
        <location evidence="1">Cytoplasm</location>
    </subcellularLocation>
</comment>
<keyword evidence="5" id="KW-0479">Metal-binding</keyword>
<dbReference type="Pfam" id="PF13087">
    <property type="entry name" value="AAA_12"/>
    <property type="match status" value="1"/>
</dbReference>
<dbReference type="SUPFAM" id="SSF52540">
    <property type="entry name" value="P-loop containing nucleoside triphosphate hydrolases"/>
    <property type="match status" value="1"/>
</dbReference>
<evidence type="ECO:0000256" key="6">
    <source>
        <dbReference type="ARBA" id="ARBA00022741"/>
    </source>
</evidence>
<dbReference type="Gene3D" id="3.40.50.300">
    <property type="entry name" value="P-loop containing nucleotide triphosphate hydrolases"/>
    <property type="match status" value="2"/>
</dbReference>
<dbReference type="Pfam" id="PF04851">
    <property type="entry name" value="ResIII"/>
    <property type="match status" value="1"/>
</dbReference>
<dbReference type="InterPro" id="IPR012319">
    <property type="entry name" value="FPG_cat"/>
</dbReference>
<keyword evidence="4" id="KW-0963">Cytoplasm</keyword>
<dbReference type="InterPro" id="IPR040812">
    <property type="entry name" value="UPF1_1B_dom"/>
</dbReference>
<dbReference type="GO" id="GO:0003678">
    <property type="term" value="F:DNA helicase activity"/>
    <property type="evidence" value="ECO:0007669"/>
    <property type="project" value="UniProtKB-EC"/>
</dbReference>
<keyword evidence="11" id="KW-0067">ATP-binding</keyword>
<evidence type="ECO:0000256" key="2">
    <source>
        <dbReference type="ARBA" id="ARBA00007913"/>
    </source>
</evidence>
<keyword evidence="6" id="KW-0547">Nucleotide-binding</keyword>
<dbReference type="CDD" id="cd21407">
    <property type="entry name" value="1B_UPF1-like"/>
    <property type="match status" value="1"/>
</dbReference>
<dbReference type="GO" id="GO:0006284">
    <property type="term" value="P:base-excision repair"/>
    <property type="evidence" value="ECO:0007669"/>
    <property type="project" value="InterPro"/>
</dbReference>
<dbReference type="SMART" id="SM00487">
    <property type="entry name" value="DEXDc"/>
    <property type="match status" value="1"/>
</dbReference>
<feature type="non-terminal residue" evidence="14">
    <location>
        <position position="1"/>
    </location>
</feature>
<evidence type="ECO:0000256" key="5">
    <source>
        <dbReference type="ARBA" id="ARBA00022723"/>
    </source>
</evidence>
<evidence type="ECO:0000256" key="9">
    <source>
        <dbReference type="ARBA" id="ARBA00022806"/>
    </source>
</evidence>
<dbReference type="GO" id="GO:0003677">
    <property type="term" value="F:DNA binding"/>
    <property type="evidence" value="ECO:0007669"/>
    <property type="project" value="InterPro"/>
</dbReference>
<dbReference type="InterPro" id="IPR041679">
    <property type="entry name" value="DNA2/NAM7-like_C"/>
</dbReference>
<dbReference type="GO" id="GO:0019104">
    <property type="term" value="F:DNA N-glycosylase activity"/>
    <property type="evidence" value="ECO:0007669"/>
    <property type="project" value="InterPro"/>
</dbReference>
<dbReference type="InterPro" id="IPR041677">
    <property type="entry name" value="DNA2/NAM7_AAA_11"/>
</dbReference>
<dbReference type="EC" id="3.6.4.12" evidence="3"/>
<evidence type="ECO:0000256" key="1">
    <source>
        <dbReference type="ARBA" id="ARBA00004496"/>
    </source>
</evidence>
<dbReference type="GO" id="GO:0008270">
    <property type="term" value="F:zinc ion binding"/>
    <property type="evidence" value="ECO:0007669"/>
    <property type="project" value="UniProtKB-KW"/>
</dbReference>
<keyword evidence="8" id="KW-0378">Hydrolase</keyword>
<dbReference type="GO" id="GO:0000184">
    <property type="term" value="P:nuclear-transcribed mRNA catabolic process, nonsense-mediated decay"/>
    <property type="evidence" value="ECO:0007669"/>
    <property type="project" value="TreeGrafter"/>
</dbReference>
<dbReference type="CDD" id="cd18808">
    <property type="entry name" value="SF1_C_Upf1"/>
    <property type="match status" value="1"/>
</dbReference>
<dbReference type="CDD" id="cd18039">
    <property type="entry name" value="DEXXQc_UPF1"/>
    <property type="match status" value="1"/>
</dbReference>
<dbReference type="InterPro" id="IPR027417">
    <property type="entry name" value="P-loop_NTPase"/>
</dbReference>
<evidence type="ECO:0000256" key="11">
    <source>
        <dbReference type="ARBA" id="ARBA00022840"/>
    </source>
</evidence>
<dbReference type="InterPro" id="IPR014001">
    <property type="entry name" value="Helicase_ATP-bd"/>
</dbReference>
<dbReference type="GO" id="GO:0003724">
    <property type="term" value="F:RNA helicase activity"/>
    <property type="evidence" value="ECO:0007669"/>
    <property type="project" value="TreeGrafter"/>
</dbReference>
<organism evidence="14 15">
    <name type="scientific">Ramazzottius varieornatus</name>
    <name type="common">Water bear</name>
    <name type="synonym">Tardigrade</name>
    <dbReference type="NCBI Taxonomy" id="947166"/>
    <lineage>
        <taxon>Eukaryota</taxon>
        <taxon>Metazoa</taxon>
        <taxon>Ecdysozoa</taxon>
        <taxon>Tardigrada</taxon>
        <taxon>Eutardigrada</taxon>
        <taxon>Parachela</taxon>
        <taxon>Hypsibioidea</taxon>
        <taxon>Ramazzottiidae</taxon>
        <taxon>Ramazzottius</taxon>
    </lineage>
</organism>
<dbReference type="Gene3D" id="6.10.140.1240">
    <property type="match status" value="1"/>
</dbReference>
<dbReference type="GO" id="GO:0003906">
    <property type="term" value="F:DNA-(apurinic or apyrimidinic site) endonuclease activity"/>
    <property type="evidence" value="ECO:0007669"/>
    <property type="project" value="InterPro"/>
</dbReference>
<accession>A0A1D1VYA2</accession>
<evidence type="ECO:0000259" key="13">
    <source>
        <dbReference type="PROSITE" id="PS51068"/>
    </source>
</evidence>
<dbReference type="SMART" id="SM00382">
    <property type="entry name" value="AAA"/>
    <property type="match status" value="1"/>
</dbReference>
<dbReference type="EMBL" id="BDGG01000012">
    <property type="protein sequence ID" value="GAV05936.1"/>
    <property type="molecule type" value="Genomic_DNA"/>
</dbReference>
<comment type="caution">
    <text evidence="14">The sequence shown here is derived from an EMBL/GenBank/DDBJ whole genome shotgun (WGS) entry which is preliminary data.</text>
</comment>
<comment type="similarity">
    <text evidence="2">Belongs to the DNA2/NAM7 helicase family.</text>
</comment>
<evidence type="ECO:0000256" key="12">
    <source>
        <dbReference type="ARBA" id="ARBA00048432"/>
    </source>
</evidence>
<keyword evidence="9" id="KW-0347">Helicase</keyword>
<keyword evidence="15" id="KW-1185">Reference proteome</keyword>
<dbReference type="Pfam" id="PF18141">
    <property type="entry name" value="UPF1_1B_dom"/>
    <property type="match status" value="1"/>
</dbReference>
<protein>
    <recommendedName>
        <fullName evidence="3">DNA helicase</fullName>
        <ecNumber evidence="3">3.6.4.12</ecNumber>
    </recommendedName>
</protein>
<evidence type="ECO:0000256" key="10">
    <source>
        <dbReference type="ARBA" id="ARBA00022833"/>
    </source>
</evidence>
<dbReference type="Pfam" id="PF13086">
    <property type="entry name" value="AAA_11"/>
    <property type="match status" value="1"/>
</dbReference>
<feature type="domain" description="Formamidopyrimidine-DNA glycosylase catalytic" evidence="13">
    <location>
        <begin position="173"/>
        <end position="300"/>
    </location>
</feature>
<dbReference type="PROSITE" id="PS51068">
    <property type="entry name" value="FPG_CAT"/>
    <property type="match status" value="1"/>
</dbReference>
<dbReference type="FunFam" id="3.40.50.300:FF:000097">
    <property type="entry name" value="Regulator of nonsense transcripts 1"/>
    <property type="match status" value="1"/>
</dbReference>
<dbReference type="PANTHER" id="PTHR10887">
    <property type="entry name" value="DNA2/NAM7 HELICASE FAMILY"/>
    <property type="match status" value="1"/>
</dbReference>
<comment type="catalytic activity">
    <reaction evidence="12">
        <text>ATP + H2O = ADP + phosphate + H(+)</text>
        <dbReference type="Rhea" id="RHEA:13065"/>
        <dbReference type="ChEBI" id="CHEBI:15377"/>
        <dbReference type="ChEBI" id="CHEBI:15378"/>
        <dbReference type="ChEBI" id="CHEBI:30616"/>
        <dbReference type="ChEBI" id="CHEBI:43474"/>
        <dbReference type="ChEBI" id="CHEBI:456216"/>
        <dbReference type="EC" id="3.6.4.12"/>
    </reaction>
    <physiologicalReaction direction="left-to-right" evidence="12">
        <dbReference type="Rhea" id="RHEA:13066"/>
    </physiologicalReaction>
</comment>
<sequence>IRYDDAYHYQRIFLPLIKQEADTDRKLKESQVYEHVMVRWDTGLNKRQIAYFVLPRVDVDAKIMPGDELRLSTLDRTWDAVGNVLKVPDNIGDELSLQLKLGTKNIPLDTSNGFRVECVWKSTSFDRMRNALTTFAIDSNCMSHYIYSTLLGYPMRETNTNRPVVLPRRITAPNLPELNSSQVSAVRIAIGSQISLIQGPPGTGKTVTSATLVYHLVKATRAKVLVCAPSNIAVDQLTEKIHKTGLKVVRVYSKSREVVESTVQFLSLHLQMLGNAELNKLQKLKGETGELSDKDERRYRSLRVQVEQELLSSADVVCTTCVGAGDPRIGKLKFRVVLIDESTQAIEPECLIPIVMGCKQLVLVGDHCQLGPVVMSKDVAAAGLSSSMFERLIALGLRAHRLQVQYRMHPILSAFSSNIFYEGSLQNGVSPVDRIMSEMEFPWPNIEKPMFFFNTCGSEELAGSGTSFLNRAEAQTVEKITTQLLKGGVKPEQIGIITPYEGQRSFLVQHMQSTGSLPIKLYQAIEVASVDAFQGREKDFVIMSCVRSNEHQGIGFLKDPRRLNVALTRAKYGLIIVGNAKILAKQPLWNHLLHHFAESGLLMDGPLTRLHPSTVDLPKLKRLHNPTPVGGRYLESTLLEAHSALMPGVESRRHNMVGGGHPLAHIDPMTLHDPVHAFYPDAIRRAAAATNMQMPACLLIPNMLTQEQFMPWMMVPGGRQADRGYSQGMSQGMSQGLSQASYNLSQNSGYMGNLSQGSDYSAQMSQGDYM</sequence>
<dbReference type="InterPro" id="IPR045055">
    <property type="entry name" value="DNA2/NAM7-like"/>
</dbReference>
<dbReference type="AlphaFoldDB" id="A0A1D1VYA2"/>
<dbReference type="Proteomes" id="UP000186922">
    <property type="component" value="Unassembled WGS sequence"/>
</dbReference>
<keyword evidence="10" id="KW-0862">Zinc</keyword>
<dbReference type="Gene3D" id="2.40.30.230">
    <property type="match status" value="1"/>
</dbReference>
<keyword evidence="7" id="KW-0863">Zinc-finger</keyword>
<dbReference type="STRING" id="947166.A0A1D1VYA2"/>
<dbReference type="PANTHER" id="PTHR10887:SF364">
    <property type="entry name" value="REGULATOR OF NONSENSE TRANSCRIPTS 1"/>
    <property type="match status" value="1"/>
</dbReference>
<evidence type="ECO:0000256" key="3">
    <source>
        <dbReference type="ARBA" id="ARBA00012551"/>
    </source>
</evidence>
<evidence type="ECO:0000256" key="8">
    <source>
        <dbReference type="ARBA" id="ARBA00022801"/>
    </source>
</evidence>
<evidence type="ECO:0000313" key="15">
    <source>
        <dbReference type="Proteomes" id="UP000186922"/>
    </source>
</evidence>
<gene>
    <name evidence="14" type="primary">RvY_15988</name>
    <name evidence="14" type="synonym">RvY_15988.1</name>
    <name evidence="14" type="ORF">RvY_15988-1</name>
</gene>
<proteinExistence type="inferred from homology"/>
<dbReference type="GO" id="GO:0005737">
    <property type="term" value="C:cytoplasm"/>
    <property type="evidence" value="ECO:0007669"/>
    <property type="project" value="UniProtKB-SubCell"/>
</dbReference>
<dbReference type="OrthoDB" id="6513042at2759"/>
<evidence type="ECO:0000256" key="4">
    <source>
        <dbReference type="ARBA" id="ARBA00022490"/>
    </source>
</evidence>
<dbReference type="InterPro" id="IPR006935">
    <property type="entry name" value="Helicase/UvrB_N"/>
</dbReference>
<name>A0A1D1VYA2_RAMVA</name>
<evidence type="ECO:0000256" key="7">
    <source>
        <dbReference type="ARBA" id="ARBA00022771"/>
    </source>
</evidence>
<dbReference type="GO" id="GO:0005524">
    <property type="term" value="F:ATP binding"/>
    <property type="evidence" value="ECO:0007669"/>
    <property type="project" value="UniProtKB-KW"/>
</dbReference>
<dbReference type="InterPro" id="IPR047187">
    <property type="entry name" value="SF1_C_Upf1"/>
</dbReference>
<reference evidence="14 15" key="1">
    <citation type="journal article" date="2016" name="Nat. Commun.">
        <title>Extremotolerant tardigrade genome and improved radiotolerance of human cultured cells by tardigrade-unique protein.</title>
        <authorList>
            <person name="Hashimoto T."/>
            <person name="Horikawa D.D."/>
            <person name="Saito Y."/>
            <person name="Kuwahara H."/>
            <person name="Kozuka-Hata H."/>
            <person name="Shin-I T."/>
            <person name="Minakuchi Y."/>
            <person name="Ohishi K."/>
            <person name="Motoyama A."/>
            <person name="Aizu T."/>
            <person name="Enomoto A."/>
            <person name="Kondo K."/>
            <person name="Tanaka S."/>
            <person name="Hara Y."/>
            <person name="Koshikawa S."/>
            <person name="Sagara H."/>
            <person name="Miura T."/>
            <person name="Yokobori S."/>
            <person name="Miyagawa K."/>
            <person name="Suzuki Y."/>
            <person name="Kubo T."/>
            <person name="Oyama M."/>
            <person name="Kohara Y."/>
            <person name="Fujiyama A."/>
            <person name="Arakawa K."/>
            <person name="Katayama T."/>
            <person name="Toyoda A."/>
            <person name="Kunieda T."/>
        </authorList>
    </citation>
    <scope>NUCLEOTIDE SEQUENCE [LARGE SCALE GENOMIC DNA]</scope>
    <source>
        <strain evidence="14 15">YOKOZUNA-1</strain>
    </source>
</reference>
<evidence type="ECO:0000313" key="14">
    <source>
        <dbReference type="EMBL" id="GAV05936.1"/>
    </source>
</evidence>